<dbReference type="Gene3D" id="1.10.10.10">
    <property type="entry name" value="Winged helix-like DNA-binding domain superfamily/Winged helix DNA-binding domain"/>
    <property type="match status" value="1"/>
</dbReference>
<dbReference type="PANTHER" id="PTHR43133:SF46">
    <property type="entry name" value="RNA POLYMERASE SIGMA-70 FACTOR ECF SUBFAMILY"/>
    <property type="match status" value="1"/>
</dbReference>
<dbReference type="InterPro" id="IPR036388">
    <property type="entry name" value="WH-like_DNA-bd_sf"/>
</dbReference>
<dbReference type="Gene3D" id="1.10.1740.10">
    <property type="match status" value="1"/>
</dbReference>
<dbReference type="GO" id="GO:0006352">
    <property type="term" value="P:DNA-templated transcription initiation"/>
    <property type="evidence" value="ECO:0007669"/>
    <property type="project" value="InterPro"/>
</dbReference>
<protein>
    <submittedName>
        <fullName evidence="7">RNA polymerase sigma-70 factor, ECF subfamily</fullName>
    </submittedName>
</protein>
<organism evidence="7 8">
    <name type="scientific">Roseivirga pacifica</name>
    <dbReference type="NCBI Taxonomy" id="1267423"/>
    <lineage>
        <taxon>Bacteria</taxon>
        <taxon>Pseudomonadati</taxon>
        <taxon>Bacteroidota</taxon>
        <taxon>Cytophagia</taxon>
        <taxon>Cytophagales</taxon>
        <taxon>Roseivirgaceae</taxon>
        <taxon>Roseivirga</taxon>
    </lineage>
</organism>
<dbReference type="GeneID" id="99985532"/>
<dbReference type="SUPFAM" id="SSF88946">
    <property type="entry name" value="Sigma2 domain of RNA polymerase sigma factors"/>
    <property type="match status" value="1"/>
</dbReference>
<dbReference type="EMBL" id="FOIR01000001">
    <property type="protein sequence ID" value="SEV93716.1"/>
    <property type="molecule type" value="Genomic_DNA"/>
</dbReference>
<dbReference type="NCBIfam" id="TIGR02937">
    <property type="entry name" value="sigma70-ECF"/>
    <property type="match status" value="1"/>
</dbReference>
<dbReference type="InterPro" id="IPR014284">
    <property type="entry name" value="RNA_pol_sigma-70_dom"/>
</dbReference>
<name>A0A1I0MXU7_9BACT</name>
<dbReference type="InterPro" id="IPR013249">
    <property type="entry name" value="RNA_pol_sigma70_r4_t2"/>
</dbReference>
<dbReference type="STRING" id="1267423.SAMN05216290_0794"/>
<dbReference type="SUPFAM" id="SSF88659">
    <property type="entry name" value="Sigma3 and sigma4 domains of RNA polymerase sigma factors"/>
    <property type="match status" value="1"/>
</dbReference>
<dbReference type="Proteomes" id="UP000199437">
    <property type="component" value="Unassembled WGS sequence"/>
</dbReference>
<keyword evidence="2" id="KW-0805">Transcription regulation</keyword>
<gene>
    <name evidence="7" type="ORF">SAMN05216290_0794</name>
</gene>
<dbReference type="InterPro" id="IPR013324">
    <property type="entry name" value="RNA_pol_sigma_r3/r4-like"/>
</dbReference>
<dbReference type="RefSeq" id="WP_090257096.1">
    <property type="nucleotide sequence ID" value="NZ_FOIR01000001.1"/>
</dbReference>
<dbReference type="InterPro" id="IPR039425">
    <property type="entry name" value="RNA_pol_sigma-70-like"/>
</dbReference>
<feature type="domain" description="RNA polymerase sigma factor 70 region 4 type 2" evidence="6">
    <location>
        <begin position="122"/>
        <end position="173"/>
    </location>
</feature>
<evidence type="ECO:0000313" key="7">
    <source>
        <dbReference type="EMBL" id="SEV93716.1"/>
    </source>
</evidence>
<dbReference type="PANTHER" id="PTHR43133">
    <property type="entry name" value="RNA POLYMERASE ECF-TYPE SIGMA FACTO"/>
    <property type="match status" value="1"/>
</dbReference>
<accession>A0A1I0MXU7</accession>
<dbReference type="GO" id="GO:0003677">
    <property type="term" value="F:DNA binding"/>
    <property type="evidence" value="ECO:0007669"/>
    <property type="project" value="InterPro"/>
</dbReference>
<dbReference type="AlphaFoldDB" id="A0A1I0MXU7"/>
<proteinExistence type="inferred from homology"/>
<keyword evidence="8" id="KW-1185">Reference proteome</keyword>
<evidence type="ECO:0000256" key="2">
    <source>
        <dbReference type="ARBA" id="ARBA00023015"/>
    </source>
</evidence>
<evidence type="ECO:0000259" key="5">
    <source>
        <dbReference type="Pfam" id="PF04542"/>
    </source>
</evidence>
<dbReference type="GO" id="GO:0016987">
    <property type="term" value="F:sigma factor activity"/>
    <property type="evidence" value="ECO:0007669"/>
    <property type="project" value="UniProtKB-KW"/>
</dbReference>
<dbReference type="InterPro" id="IPR007627">
    <property type="entry name" value="RNA_pol_sigma70_r2"/>
</dbReference>
<evidence type="ECO:0000259" key="6">
    <source>
        <dbReference type="Pfam" id="PF08281"/>
    </source>
</evidence>
<evidence type="ECO:0000256" key="4">
    <source>
        <dbReference type="ARBA" id="ARBA00023163"/>
    </source>
</evidence>
<evidence type="ECO:0000313" key="8">
    <source>
        <dbReference type="Proteomes" id="UP000199437"/>
    </source>
</evidence>
<reference evidence="8" key="1">
    <citation type="submission" date="2016-10" db="EMBL/GenBank/DDBJ databases">
        <authorList>
            <person name="Varghese N."/>
            <person name="Submissions S."/>
        </authorList>
    </citation>
    <scope>NUCLEOTIDE SEQUENCE [LARGE SCALE GENOMIC DNA]</scope>
    <source>
        <strain evidence="8">CGMCC 1.12402</strain>
    </source>
</reference>
<dbReference type="InterPro" id="IPR013325">
    <property type="entry name" value="RNA_pol_sigma_r2"/>
</dbReference>
<feature type="domain" description="RNA polymerase sigma-70 region 2" evidence="5">
    <location>
        <begin position="24"/>
        <end position="90"/>
    </location>
</feature>
<sequence length="196" mass="22927">MHSSAEVQLKQSLAKGEPAAFESLFKTYFQMLAVFAKKMVGDLETAEDMVQEVFIKLYDKKDSLHLHGSLKSFLFQSVRNKCLDHLRSQQSKQGHHDYIKETAETLDFDPADLMEQTELEHKIYQVIAELPEQCQLIFKMNRFDGKKNQEIADELGISKRTVETQISKALKRLKTEVFDYLQVLVILFIYFFQKYF</sequence>
<comment type="similarity">
    <text evidence="1">Belongs to the sigma-70 factor family. ECF subfamily.</text>
</comment>
<dbReference type="Pfam" id="PF04542">
    <property type="entry name" value="Sigma70_r2"/>
    <property type="match status" value="1"/>
</dbReference>
<dbReference type="NCBIfam" id="TIGR02985">
    <property type="entry name" value="Sig70_bacteroi1"/>
    <property type="match status" value="1"/>
</dbReference>
<dbReference type="CDD" id="cd06171">
    <property type="entry name" value="Sigma70_r4"/>
    <property type="match status" value="1"/>
</dbReference>
<keyword evidence="4" id="KW-0804">Transcription</keyword>
<dbReference type="Pfam" id="PF08281">
    <property type="entry name" value="Sigma70_r4_2"/>
    <property type="match status" value="1"/>
</dbReference>
<keyword evidence="3" id="KW-0731">Sigma factor</keyword>
<dbReference type="InterPro" id="IPR014327">
    <property type="entry name" value="RNA_pol_sigma70_bacteroid"/>
</dbReference>
<evidence type="ECO:0000256" key="1">
    <source>
        <dbReference type="ARBA" id="ARBA00010641"/>
    </source>
</evidence>
<evidence type="ECO:0000256" key="3">
    <source>
        <dbReference type="ARBA" id="ARBA00023082"/>
    </source>
</evidence>